<dbReference type="AlphaFoldDB" id="A0AAD3D1E1"/>
<dbReference type="InterPro" id="IPR011009">
    <property type="entry name" value="Kinase-like_dom_sf"/>
</dbReference>
<feature type="domain" description="Protein kinase" evidence="7">
    <location>
        <begin position="4"/>
        <end position="289"/>
    </location>
</feature>
<comment type="caution">
    <text evidence="8">The sequence shown here is derived from an EMBL/GenBank/DDBJ whole genome shotgun (WGS) entry which is preliminary data.</text>
</comment>
<feature type="compositionally biased region" description="Polar residues" evidence="6">
    <location>
        <begin position="557"/>
        <end position="578"/>
    </location>
</feature>
<gene>
    <name evidence="8" type="ORF">CTEN210_12313</name>
</gene>
<feature type="compositionally biased region" description="Basic and acidic residues" evidence="6">
    <location>
        <begin position="380"/>
        <end position="403"/>
    </location>
</feature>
<evidence type="ECO:0000256" key="5">
    <source>
        <dbReference type="ARBA" id="ARBA00022840"/>
    </source>
</evidence>
<feature type="region of interest" description="Disordered" evidence="6">
    <location>
        <begin position="337"/>
        <end position="613"/>
    </location>
</feature>
<dbReference type="Proteomes" id="UP001054902">
    <property type="component" value="Unassembled WGS sequence"/>
</dbReference>
<keyword evidence="1 8" id="KW-0723">Serine/threonine-protein kinase</keyword>
<evidence type="ECO:0000256" key="6">
    <source>
        <dbReference type="SAM" id="MobiDB-lite"/>
    </source>
</evidence>
<dbReference type="EMBL" id="BLLK01000051">
    <property type="protein sequence ID" value="GFH55837.1"/>
    <property type="molecule type" value="Genomic_DNA"/>
</dbReference>
<dbReference type="FunFam" id="3.30.200.20:FF:000271">
    <property type="entry name" value="MAPK/MAK/MRK overlapping kinase"/>
    <property type="match status" value="1"/>
</dbReference>
<reference evidence="8 9" key="1">
    <citation type="journal article" date="2021" name="Sci. Rep.">
        <title>The genome of the diatom Chaetoceros tenuissimus carries an ancient integrated fragment of an extant virus.</title>
        <authorList>
            <person name="Hongo Y."/>
            <person name="Kimura K."/>
            <person name="Takaki Y."/>
            <person name="Yoshida Y."/>
            <person name="Baba S."/>
            <person name="Kobayashi G."/>
            <person name="Nagasaki K."/>
            <person name="Hano T."/>
            <person name="Tomaru Y."/>
        </authorList>
    </citation>
    <scope>NUCLEOTIDE SEQUENCE [LARGE SCALE GENOMIC DNA]</scope>
    <source>
        <strain evidence="8 9">NIES-3715</strain>
    </source>
</reference>
<feature type="compositionally biased region" description="Basic and acidic residues" evidence="6">
    <location>
        <begin position="592"/>
        <end position="603"/>
    </location>
</feature>
<sequence>MKKYKLICKKGEGTFSEVVCGENIENGQQYAIKCMKSSFGSLDEVNNLREVEALRRLTPHPHIVNLEEVLFDAPSGRLAMVFELLDANLYDLISGRRDHLDADLVNSLGYQMFKGIEHMHHKGIFHRDIKPENILVDKSRKHLKIADMGSSRSVTSKPPFTEYIATRWYRSPECLLTDGHYGPEMDIWGAGCVLFEIIALFPLFPGSDEVDQVNRIHKVVGTPSDDIIARLKAKGSAKINYKFSNMKGIGIKHFIPHASSECVDLLNQTMIYDHTKRIVALDAMGHSYFSKYHGVSATSEKKTSMATKTSNLISSFNLFRGAKVQDEEANHEIPVVSTHGPTKETSTKTVHTTIGLKKSPDPPGTKASTVLRKQYGLTKDPSKDIKKTLSNESSKSGKSDRGGMKTKPKTKTIYGYGASNTQRTRIRNATRVEDKVKNLKNAKSHTSRPVVKQTKTSMVRTKPTRTTDKKATTSTSKPSNISSLTNQNRLRRARQSNNPTTTKAPATTKTSKPQLTQSKSSKKYANIKSSGYGRTSYHPKPLHGRLSHPAKDPANISAGTQMTASSSLPPNEKSSGTLQRKKLSLAAKTTRRTYDRRTDRNEKSGIALPPIRT</sequence>
<dbReference type="GO" id="GO:0004674">
    <property type="term" value="F:protein serine/threonine kinase activity"/>
    <property type="evidence" value="ECO:0007669"/>
    <property type="project" value="UniProtKB-KW"/>
</dbReference>
<evidence type="ECO:0000313" key="9">
    <source>
        <dbReference type="Proteomes" id="UP001054902"/>
    </source>
</evidence>
<dbReference type="FunFam" id="1.10.510.10:FF:000624">
    <property type="entry name" value="Mitogen-activated protein kinase"/>
    <property type="match status" value="1"/>
</dbReference>
<dbReference type="SMART" id="SM00220">
    <property type="entry name" value="S_TKc"/>
    <property type="match status" value="1"/>
</dbReference>
<evidence type="ECO:0000256" key="3">
    <source>
        <dbReference type="ARBA" id="ARBA00022741"/>
    </source>
</evidence>
<dbReference type="Pfam" id="PF00069">
    <property type="entry name" value="Pkinase"/>
    <property type="match status" value="1"/>
</dbReference>
<organism evidence="8 9">
    <name type="scientific">Chaetoceros tenuissimus</name>
    <dbReference type="NCBI Taxonomy" id="426638"/>
    <lineage>
        <taxon>Eukaryota</taxon>
        <taxon>Sar</taxon>
        <taxon>Stramenopiles</taxon>
        <taxon>Ochrophyta</taxon>
        <taxon>Bacillariophyta</taxon>
        <taxon>Coscinodiscophyceae</taxon>
        <taxon>Chaetocerotophycidae</taxon>
        <taxon>Chaetocerotales</taxon>
        <taxon>Chaetocerotaceae</taxon>
        <taxon>Chaetoceros</taxon>
    </lineage>
</organism>
<protein>
    <submittedName>
        <fullName evidence="8">Serine/threonine protein kinase</fullName>
    </submittedName>
</protein>
<keyword evidence="4 8" id="KW-0418">Kinase</keyword>
<dbReference type="PANTHER" id="PTHR24055">
    <property type="entry name" value="MITOGEN-ACTIVATED PROTEIN KINASE"/>
    <property type="match status" value="1"/>
</dbReference>
<dbReference type="Gene3D" id="3.30.200.20">
    <property type="entry name" value="Phosphorylase Kinase, domain 1"/>
    <property type="match status" value="1"/>
</dbReference>
<name>A0AAD3D1E1_9STRA</name>
<evidence type="ECO:0000313" key="8">
    <source>
        <dbReference type="EMBL" id="GFH55837.1"/>
    </source>
</evidence>
<dbReference type="Gene3D" id="1.10.510.10">
    <property type="entry name" value="Transferase(Phosphotransferase) domain 1"/>
    <property type="match status" value="1"/>
</dbReference>
<dbReference type="GO" id="GO:0005524">
    <property type="term" value="F:ATP binding"/>
    <property type="evidence" value="ECO:0007669"/>
    <property type="project" value="UniProtKB-KW"/>
</dbReference>
<dbReference type="InterPro" id="IPR050117">
    <property type="entry name" value="MAPK"/>
</dbReference>
<keyword evidence="2" id="KW-0808">Transferase</keyword>
<accession>A0AAD3D1E1</accession>
<keyword evidence="9" id="KW-1185">Reference proteome</keyword>
<dbReference type="InterPro" id="IPR008271">
    <property type="entry name" value="Ser/Thr_kinase_AS"/>
</dbReference>
<keyword evidence="3" id="KW-0547">Nucleotide-binding</keyword>
<feature type="compositionally biased region" description="Low complexity" evidence="6">
    <location>
        <begin position="496"/>
        <end position="513"/>
    </location>
</feature>
<evidence type="ECO:0000256" key="1">
    <source>
        <dbReference type="ARBA" id="ARBA00022527"/>
    </source>
</evidence>
<dbReference type="PROSITE" id="PS00108">
    <property type="entry name" value="PROTEIN_KINASE_ST"/>
    <property type="match status" value="1"/>
</dbReference>
<evidence type="ECO:0000259" key="7">
    <source>
        <dbReference type="PROSITE" id="PS50011"/>
    </source>
</evidence>
<dbReference type="PROSITE" id="PS50011">
    <property type="entry name" value="PROTEIN_KINASE_DOM"/>
    <property type="match status" value="1"/>
</dbReference>
<proteinExistence type="predicted"/>
<dbReference type="SUPFAM" id="SSF56112">
    <property type="entry name" value="Protein kinase-like (PK-like)"/>
    <property type="match status" value="1"/>
</dbReference>
<evidence type="ECO:0000256" key="2">
    <source>
        <dbReference type="ARBA" id="ARBA00022679"/>
    </source>
</evidence>
<dbReference type="InterPro" id="IPR000719">
    <property type="entry name" value="Prot_kinase_dom"/>
</dbReference>
<keyword evidence="5" id="KW-0067">ATP-binding</keyword>
<evidence type="ECO:0000256" key="4">
    <source>
        <dbReference type="ARBA" id="ARBA00022777"/>
    </source>
</evidence>